<accession>A0AAV2A988</accession>
<protein>
    <recommendedName>
        <fullName evidence="14">Cytochrome P450</fullName>
    </recommendedName>
</protein>
<evidence type="ECO:0000313" key="12">
    <source>
        <dbReference type="EMBL" id="CAL1280538.1"/>
    </source>
</evidence>
<dbReference type="PANTHER" id="PTHR24291">
    <property type="entry name" value="CYTOCHROME P450 FAMILY 4"/>
    <property type="match status" value="1"/>
</dbReference>
<dbReference type="SUPFAM" id="SSF48264">
    <property type="entry name" value="Cytochrome P450"/>
    <property type="match status" value="1"/>
</dbReference>
<evidence type="ECO:0000256" key="10">
    <source>
        <dbReference type="RuleBase" id="RU000461"/>
    </source>
</evidence>
<dbReference type="EMBL" id="CAXIEN010000133">
    <property type="protein sequence ID" value="CAL1280538.1"/>
    <property type="molecule type" value="Genomic_DNA"/>
</dbReference>
<dbReference type="GO" id="GO:0005506">
    <property type="term" value="F:iron ion binding"/>
    <property type="evidence" value="ECO:0007669"/>
    <property type="project" value="InterPro"/>
</dbReference>
<dbReference type="InterPro" id="IPR050196">
    <property type="entry name" value="Cytochrome_P450_Monoox"/>
</dbReference>
<dbReference type="InterPro" id="IPR002401">
    <property type="entry name" value="Cyt_P450_E_grp-I"/>
</dbReference>
<dbReference type="Gene3D" id="1.10.630.10">
    <property type="entry name" value="Cytochrome P450"/>
    <property type="match status" value="1"/>
</dbReference>
<evidence type="ECO:0000256" key="2">
    <source>
        <dbReference type="ARBA" id="ARBA00004586"/>
    </source>
</evidence>
<reference evidence="12 13" key="1">
    <citation type="submission" date="2024-04" db="EMBL/GenBank/DDBJ databases">
        <authorList>
            <person name="Rising A."/>
            <person name="Reimegard J."/>
            <person name="Sonavane S."/>
            <person name="Akerstrom W."/>
            <person name="Nylinder S."/>
            <person name="Hedman E."/>
            <person name="Kallberg Y."/>
        </authorList>
    </citation>
    <scope>NUCLEOTIDE SEQUENCE [LARGE SCALE GENOMIC DNA]</scope>
</reference>
<keyword evidence="13" id="KW-1185">Reference proteome</keyword>
<dbReference type="GO" id="GO:0016705">
    <property type="term" value="F:oxidoreductase activity, acting on paired donors, with incorporation or reduction of molecular oxygen"/>
    <property type="evidence" value="ECO:0007669"/>
    <property type="project" value="InterPro"/>
</dbReference>
<gene>
    <name evidence="12" type="ORF">LARSCL_LOCUS11031</name>
</gene>
<proteinExistence type="inferred from homology"/>
<dbReference type="AlphaFoldDB" id="A0AAV2A988"/>
<sequence>MKEKSWVYRFLEPAFGTGLATCSAAKSKLRRKLLAPCFHPNILRKYFNVFIEESEKLAIVLKEETHKEFTYIENFITLCTLDITVETMFGSTINALRNGGSVIKNSVERAEEILLSRLYKPWLWPSFIFWNSKYGKELNQYTRLLEEITDKIIQEKKERWLRGESETYSGKYKALMDLLLEKHFDTQELTEEDIKEEVKTFFLAGHETVATSVSWTLYLIGLYSDVQAKIHEEFDQVFGEDVKRPIKEMDLTGMPYPDCVIKESARLYPPIPLIARQATEDTNLCGYVAPKGATCVIFLYFLHRDENIFPEPDKFDPDRFLTENSAKIPEYGYIPFSHGARSCIGYKFAEIEIKTIICSILRNFTIESLDGRDRIQPILKIALHPSEPIRLRIRYRSILKH</sequence>
<dbReference type="Pfam" id="PF00067">
    <property type="entry name" value="p450"/>
    <property type="match status" value="1"/>
</dbReference>
<dbReference type="GO" id="GO:0005789">
    <property type="term" value="C:endoplasmic reticulum membrane"/>
    <property type="evidence" value="ECO:0007669"/>
    <property type="project" value="UniProtKB-SubCell"/>
</dbReference>
<dbReference type="PRINTS" id="PR00463">
    <property type="entry name" value="EP450I"/>
</dbReference>
<comment type="subcellular location">
    <subcellularLocation>
        <location evidence="2">Endoplasmic reticulum membrane</location>
    </subcellularLocation>
</comment>
<dbReference type="PROSITE" id="PS00086">
    <property type="entry name" value="CYTOCHROME_P450"/>
    <property type="match status" value="1"/>
</dbReference>
<dbReference type="CDD" id="cd20628">
    <property type="entry name" value="CYP4"/>
    <property type="match status" value="1"/>
</dbReference>
<evidence type="ECO:0000256" key="9">
    <source>
        <dbReference type="PIRSR" id="PIRSR602401-1"/>
    </source>
</evidence>
<dbReference type="Proteomes" id="UP001497382">
    <property type="component" value="Unassembled WGS sequence"/>
</dbReference>
<evidence type="ECO:0000256" key="1">
    <source>
        <dbReference type="ARBA" id="ARBA00001971"/>
    </source>
</evidence>
<evidence type="ECO:0000256" key="5">
    <source>
        <dbReference type="ARBA" id="ARBA00022824"/>
    </source>
</evidence>
<evidence type="ECO:0000256" key="6">
    <source>
        <dbReference type="ARBA" id="ARBA00023004"/>
    </source>
</evidence>
<evidence type="ECO:0000256" key="3">
    <source>
        <dbReference type="ARBA" id="ARBA00010617"/>
    </source>
</evidence>
<dbReference type="PRINTS" id="PR00385">
    <property type="entry name" value="P450"/>
</dbReference>
<dbReference type="InterPro" id="IPR017972">
    <property type="entry name" value="Cyt_P450_CS"/>
</dbReference>
<dbReference type="GO" id="GO:0004497">
    <property type="term" value="F:monooxygenase activity"/>
    <property type="evidence" value="ECO:0007669"/>
    <property type="project" value="UniProtKB-KW"/>
</dbReference>
<evidence type="ECO:0000256" key="8">
    <source>
        <dbReference type="ARBA" id="ARBA00023136"/>
    </source>
</evidence>
<evidence type="ECO:0000256" key="11">
    <source>
        <dbReference type="SAM" id="Coils"/>
    </source>
</evidence>
<keyword evidence="7 10" id="KW-0503">Monooxygenase</keyword>
<dbReference type="InterPro" id="IPR001128">
    <property type="entry name" value="Cyt_P450"/>
</dbReference>
<keyword evidence="6 9" id="KW-0408">Iron</keyword>
<evidence type="ECO:0000313" key="13">
    <source>
        <dbReference type="Proteomes" id="UP001497382"/>
    </source>
</evidence>
<comment type="caution">
    <text evidence="12">The sequence shown here is derived from an EMBL/GenBank/DDBJ whole genome shotgun (WGS) entry which is preliminary data.</text>
</comment>
<comment type="cofactor">
    <cofactor evidence="1 9">
        <name>heme</name>
        <dbReference type="ChEBI" id="CHEBI:30413"/>
    </cofactor>
</comment>
<comment type="similarity">
    <text evidence="3 10">Belongs to the cytochrome P450 family.</text>
</comment>
<keyword evidence="10" id="KW-0560">Oxidoreductase</keyword>
<keyword evidence="9 10" id="KW-0479">Metal-binding</keyword>
<evidence type="ECO:0008006" key="14">
    <source>
        <dbReference type="Google" id="ProtNLM"/>
    </source>
</evidence>
<name>A0AAV2A988_9ARAC</name>
<organism evidence="12 13">
    <name type="scientific">Larinioides sclopetarius</name>
    <dbReference type="NCBI Taxonomy" id="280406"/>
    <lineage>
        <taxon>Eukaryota</taxon>
        <taxon>Metazoa</taxon>
        <taxon>Ecdysozoa</taxon>
        <taxon>Arthropoda</taxon>
        <taxon>Chelicerata</taxon>
        <taxon>Arachnida</taxon>
        <taxon>Araneae</taxon>
        <taxon>Araneomorphae</taxon>
        <taxon>Entelegynae</taxon>
        <taxon>Araneoidea</taxon>
        <taxon>Araneidae</taxon>
        <taxon>Larinioides</taxon>
    </lineage>
</organism>
<evidence type="ECO:0000256" key="7">
    <source>
        <dbReference type="ARBA" id="ARBA00023033"/>
    </source>
</evidence>
<keyword evidence="5" id="KW-0256">Endoplasmic reticulum</keyword>
<keyword evidence="11" id="KW-0175">Coiled coil</keyword>
<keyword evidence="8" id="KW-0472">Membrane</keyword>
<feature type="binding site" description="axial binding residue" evidence="9">
    <location>
        <position position="343"/>
    </location>
    <ligand>
        <name>heme</name>
        <dbReference type="ChEBI" id="CHEBI:30413"/>
    </ligand>
    <ligandPart>
        <name>Fe</name>
        <dbReference type="ChEBI" id="CHEBI:18248"/>
    </ligandPart>
</feature>
<feature type="coiled-coil region" evidence="11">
    <location>
        <begin position="131"/>
        <end position="158"/>
    </location>
</feature>
<dbReference type="InterPro" id="IPR036396">
    <property type="entry name" value="Cyt_P450_sf"/>
</dbReference>
<keyword evidence="4 9" id="KW-0349">Heme</keyword>
<dbReference type="PANTHER" id="PTHR24291:SF189">
    <property type="entry name" value="CYTOCHROME P450 4C3-RELATED"/>
    <property type="match status" value="1"/>
</dbReference>
<evidence type="ECO:0000256" key="4">
    <source>
        <dbReference type="ARBA" id="ARBA00022617"/>
    </source>
</evidence>
<dbReference type="GO" id="GO:0020037">
    <property type="term" value="F:heme binding"/>
    <property type="evidence" value="ECO:0007669"/>
    <property type="project" value="InterPro"/>
</dbReference>